<dbReference type="CTD" id="9952055"/>
<evidence type="ECO:0000313" key="2">
    <source>
        <dbReference type="EMBL" id="EFO13951.1"/>
    </source>
</evidence>
<dbReference type="AlphaFoldDB" id="A0A1S0THG8"/>
<dbReference type="RefSeq" id="XP_003150118.1">
    <property type="nucleotide sequence ID" value="XM_003150070.1"/>
</dbReference>
<reference evidence="2" key="1">
    <citation type="submission" date="2012-04" db="EMBL/GenBank/DDBJ databases">
        <title>The Genome Sequence of Loa loa.</title>
        <authorList>
            <consortium name="The Broad Institute Genome Sequencing Platform"/>
            <consortium name="Broad Institute Genome Sequencing Center for Infectious Disease"/>
            <person name="Nutman T.B."/>
            <person name="Fink D.L."/>
            <person name="Russ C."/>
            <person name="Young S."/>
            <person name="Zeng Q."/>
            <person name="Gargeya S."/>
            <person name="Alvarado L."/>
            <person name="Berlin A."/>
            <person name="Chapman S.B."/>
            <person name="Chen Z."/>
            <person name="Freedman E."/>
            <person name="Gellesch M."/>
            <person name="Goldberg J."/>
            <person name="Griggs A."/>
            <person name="Gujja S."/>
            <person name="Heilman E.R."/>
            <person name="Heiman D."/>
            <person name="Howarth C."/>
            <person name="Mehta T."/>
            <person name="Neiman D."/>
            <person name="Pearson M."/>
            <person name="Roberts A."/>
            <person name="Saif S."/>
            <person name="Shea T."/>
            <person name="Shenoy N."/>
            <person name="Sisk P."/>
            <person name="Stolte C."/>
            <person name="Sykes S."/>
            <person name="White J."/>
            <person name="Yandava C."/>
            <person name="Haas B."/>
            <person name="Henn M.R."/>
            <person name="Nusbaum C."/>
            <person name="Birren B."/>
        </authorList>
    </citation>
    <scope>NUCLEOTIDE SEQUENCE [LARGE SCALE GENOMIC DNA]</scope>
</reference>
<dbReference type="GeneID" id="9952055"/>
<feature type="region of interest" description="Disordered" evidence="1">
    <location>
        <begin position="101"/>
        <end position="121"/>
    </location>
</feature>
<organism evidence="2">
    <name type="scientific">Loa loa</name>
    <name type="common">Eye worm</name>
    <name type="synonym">Filaria loa</name>
    <dbReference type="NCBI Taxonomy" id="7209"/>
    <lineage>
        <taxon>Eukaryota</taxon>
        <taxon>Metazoa</taxon>
        <taxon>Ecdysozoa</taxon>
        <taxon>Nematoda</taxon>
        <taxon>Chromadorea</taxon>
        <taxon>Rhabditida</taxon>
        <taxon>Spirurina</taxon>
        <taxon>Spiruromorpha</taxon>
        <taxon>Filarioidea</taxon>
        <taxon>Onchocercidae</taxon>
        <taxon>Loa</taxon>
    </lineage>
</organism>
<proteinExistence type="predicted"/>
<gene>
    <name evidence="2" type="ORF">LOAG_14574</name>
</gene>
<feature type="non-terminal residue" evidence="2">
    <location>
        <position position="1"/>
    </location>
</feature>
<evidence type="ECO:0000256" key="1">
    <source>
        <dbReference type="SAM" id="MobiDB-lite"/>
    </source>
</evidence>
<dbReference type="KEGG" id="loa:LOAG_14574"/>
<protein>
    <submittedName>
        <fullName evidence="2">Uncharacterized protein</fullName>
    </submittedName>
</protein>
<accession>A0A1S0THG8</accession>
<dbReference type="InParanoid" id="A0A1S0THG8"/>
<dbReference type="EMBL" id="JH712362">
    <property type="protein sequence ID" value="EFO13951.1"/>
    <property type="molecule type" value="Genomic_DNA"/>
</dbReference>
<sequence length="159" mass="18690">FHCNIIPAVLYIDSNDSSEKELTKLLMEDLNQEQYNRYIFIQVLRKSKAEFLKETEKIKLQEAVAQKIDNKEEFLNIITSLEVLQQMNFNDSKKLSEISDIAKQSSEQDNEAEMKDERMVKKSSRKMSPDFHFKLNAITVNRFIYIFILECGSDIIKLK</sequence>
<name>A0A1S0THG8_LOALO</name>